<comment type="caution">
    <text evidence="1">The sequence shown here is derived from an EMBL/GenBank/DDBJ whole genome shotgun (WGS) entry which is preliminary data.</text>
</comment>
<proteinExistence type="predicted"/>
<gene>
    <name evidence="1" type="ORF">QTN89_22305</name>
</gene>
<protein>
    <submittedName>
        <fullName evidence="1">DUF2000 domain-containing protein</fullName>
    </submittedName>
</protein>
<dbReference type="EMBL" id="JASZZN010000019">
    <property type="protein sequence ID" value="MDM4018199.1"/>
    <property type="molecule type" value="Genomic_DNA"/>
</dbReference>
<evidence type="ECO:0000313" key="2">
    <source>
        <dbReference type="Proteomes" id="UP001239462"/>
    </source>
</evidence>
<organism evidence="1 2">
    <name type="scientific">Roseiconus lacunae</name>
    <dbReference type="NCBI Taxonomy" id="2605694"/>
    <lineage>
        <taxon>Bacteria</taxon>
        <taxon>Pseudomonadati</taxon>
        <taxon>Planctomycetota</taxon>
        <taxon>Planctomycetia</taxon>
        <taxon>Pirellulales</taxon>
        <taxon>Pirellulaceae</taxon>
        <taxon>Roseiconus</taxon>
    </lineage>
</organism>
<name>A0ABT7PPJ0_9BACT</name>
<sequence>MNYADNEAKWVVVLNRKVSVPKLLNALGHLALTMPQTCDDPTTEVIHDYHDSNGDLMSRISNWPVIVLKAKNGNQLRSLRKAAGEQRVSCQAFADSMLAESAEAQITQTLSTPEADVEYFAVMLFGDSEKLNALTKKFSLFTEAAPTPKAEYHTLDPH</sequence>
<dbReference type="InterPro" id="IPR018988">
    <property type="entry name" value="DUF2000"/>
</dbReference>
<accession>A0ABT7PPJ0</accession>
<evidence type="ECO:0000313" key="1">
    <source>
        <dbReference type="EMBL" id="MDM4018199.1"/>
    </source>
</evidence>
<dbReference type="RefSeq" id="WP_289165891.1">
    <property type="nucleotide sequence ID" value="NZ_JASZZN010000019.1"/>
</dbReference>
<keyword evidence="2" id="KW-1185">Reference proteome</keyword>
<dbReference type="InterPro" id="IPR023476">
    <property type="entry name" value="Pep_tRNA_hydro_II_dom_sf"/>
</dbReference>
<reference evidence="1 2" key="1">
    <citation type="submission" date="2023-06" db="EMBL/GenBank/DDBJ databases">
        <title>Roseiconus lacunae JC819 isolated from Gulf of Mannar region, Tamil Nadu.</title>
        <authorList>
            <person name="Pk S."/>
            <person name="Ch S."/>
            <person name="Ch V.R."/>
        </authorList>
    </citation>
    <scope>NUCLEOTIDE SEQUENCE [LARGE SCALE GENOMIC DNA]</scope>
    <source>
        <strain evidence="1 2">JC819</strain>
    </source>
</reference>
<dbReference type="SUPFAM" id="SSF102462">
    <property type="entry name" value="Peptidyl-tRNA hydrolase II"/>
    <property type="match status" value="1"/>
</dbReference>
<dbReference type="Pfam" id="PF09391">
    <property type="entry name" value="DUF2000"/>
    <property type="match status" value="1"/>
</dbReference>
<dbReference type="Gene3D" id="3.40.1490.10">
    <property type="entry name" value="Bit1"/>
    <property type="match status" value="1"/>
</dbReference>
<dbReference type="Proteomes" id="UP001239462">
    <property type="component" value="Unassembled WGS sequence"/>
</dbReference>